<keyword evidence="1" id="KW-1133">Transmembrane helix</keyword>
<evidence type="ECO:0000313" key="3">
    <source>
        <dbReference type="Proteomes" id="UP001314181"/>
    </source>
</evidence>
<dbReference type="Proteomes" id="UP001314181">
    <property type="component" value="Unassembled WGS sequence"/>
</dbReference>
<protein>
    <submittedName>
        <fullName evidence="2">Uncharacterized protein</fullName>
    </submittedName>
</protein>
<feature type="transmembrane region" description="Helical" evidence="1">
    <location>
        <begin position="39"/>
        <end position="60"/>
    </location>
</feature>
<evidence type="ECO:0000313" key="2">
    <source>
        <dbReference type="EMBL" id="CAK8163080.1"/>
    </source>
</evidence>
<gene>
    <name evidence="2" type="ORF">CAXC1_20020</name>
</gene>
<keyword evidence="1" id="KW-0472">Membrane</keyword>
<evidence type="ECO:0000256" key="1">
    <source>
        <dbReference type="SAM" id="Phobius"/>
    </source>
</evidence>
<proteinExistence type="predicted"/>
<dbReference type="EMBL" id="CAWVOK010000022">
    <property type="protein sequence ID" value="CAK8163080.1"/>
    <property type="molecule type" value="Genomic_DNA"/>
</dbReference>
<sequence length="101" mass="11319">MLFVAMYCVLNVAMIISIENVIKQIDIFEPYGLTTSPKIIIAIKYNMIVLFGSVGSVKYVHAPAAIDIAIKGIVLLYFDFVVVYKFCIIVSCLFLKGNYIE</sequence>
<name>A0ABP0EW43_9RICK</name>
<accession>A0ABP0EW43</accession>
<keyword evidence="1" id="KW-0812">Transmembrane</keyword>
<organism evidence="2 3">
    <name type="scientific">Candidatus Xenohaliotis californiensis</name>
    <dbReference type="NCBI Taxonomy" id="84677"/>
    <lineage>
        <taxon>Bacteria</taxon>
        <taxon>Pseudomonadati</taxon>
        <taxon>Pseudomonadota</taxon>
        <taxon>Alphaproteobacteria</taxon>
        <taxon>Rickettsiales</taxon>
        <taxon>Anaplasmataceae</taxon>
        <taxon>Candidatus Xenohaliotis</taxon>
    </lineage>
</organism>
<reference evidence="2 3" key="1">
    <citation type="submission" date="2024-01" db="EMBL/GenBank/DDBJ databases">
        <authorList>
            <person name="Kunselman E."/>
        </authorList>
    </citation>
    <scope>NUCLEOTIDE SEQUENCE [LARGE SCALE GENOMIC DNA]</scope>
    <source>
        <strain evidence="2">2 abalone samples</strain>
    </source>
</reference>
<comment type="caution">
    <text evidence="2">The sequence shown here is derived from an EMBL/GenBank/DDBJ whole genome shotgun (WGS) entry which is preliminary data.</text>
</comment>
<feature type="transmembrane region" description="Helical" evidence="1">
    <location>
        <begin position="72"/>
        <end position="96"/>
    </location>
</feature>
<keyword evidence="3" id="KW-1185">Reference proteome</keyword>